<evidence type="ECO:0000313" key="1">
    <source>
        <dbReference type="EMBL" id="KAF7506195.1"/>
    </source>
</evidence>
<organism evidence="1 2">
    <name type="scientific">Endocarpon pusillum</name>
    <dbReference type="NCBI Taxonomy" id="364733"/>
    <lineage>
        <taxon>Eukaryota</taxon>
        <taxon>Fungi</taxon>
        <taxon>Dikarya</taxon>
        <taxon>Ascomycota</taxon>
        <taxon>Pezizomycotina</taxon>
        <taxon>Eurotiomycetes</taxon>
        <taxon>Chaetothyriomycetidae</taxon>
        <taxon>Verrucariales</taxon>
        <taxon>Verrucariaceae</taxon>
        <taxon>Endocarpon</taxon>
    </lineage>
</organism>
<dbReference type="Proteomes" id="UP000606974">
    <property type="component" value="Unassembled WGS sequence"/>
</dbReference>
<proteinExistence type="predicted"/>
<name>A0A8H7AJC6_9EURO</name>
<dbReference type="EMBL" id="JAACFV010000092">
    <property type="protein sequence ID" value="KAF7506195.1"/>
    <property type="molecule type" value="Genomic_DNA"/>
</dbReference>
<accession>A0A8H7AJC6</accession>
<dbReference type="AlphaFoldDB" id="A0A8H7AJC6"/>
<comment type="caution">
    <text evidence="1">The sequence shown here is derived from an EMBL/GenBank/DDBJ whole genome shotgun (WGS) entry which is preliminary data.</text>
</comment>
<evidence type="ECO:0000313" key="2">
    <source>
        <dbReference type="Proteomes" id="UP000606974"/>
    </source>
</evidence>
<gene>
    <name evidence="1" type="ORF">GJ744_012175</name>
</gene>
<protein>
    <submittedName>
        <fullName evidence="1">Uncharacterized protein</fullName>
    </submittedName>
</protein>
<reference evidence="1" key="1">
    <citation type="submission" date="2020-02" db="EMBL/GenBank/DDBJ databases">
        <authorList>
            <person name="Palmer J.M."/>
        </authorList>
    </citation>
    <scope>NUCLEOTIDE SEQUENCE</scope>
    <source>
        <strain evidence="1">EPUS1.4</strain>
        <tissue evidence="1">Thallus</tissue>
    </source>
</reference>
<sequence length="153" mass="16830">MGDVQRLLPPSQLQLSVVGAVDAFNEQRLINGYILSNEKWLSTVNRGLSGNYGGHCFVRASDFDLSPCRPSRTDRVDVIDYSGSRDPAANVLYLHFAGQRGDLVEALCLKLCTTYICWVVCAPLPKKLAGGMGGHKCRIESITYRRLPTGEIV</sequence>
<keyword evidence="2" id="KW-1185">Reference proteome</keyword>